<dbReference type="Pfam" id="PF03227">
    <property type="entry name" value="GILT"/>
    <property type="match status" value="1"/>
</dbReference>
<keyword evidence="3" id="KW-0472">Membrane</keyword>
<feature type="transmembrane region" description="Helical" evidence="3">
    <location>
        <begin position="7"/>
        <end position="29"/>
    </location>
</feature>
<dbReference type="KEGG" id="dan:6502600"/>
<proteinExistence type="inferred from homology"/>
<evidence type="ECO:0000256" key="3">
    <source>
        <dbReference type="SAM" id="Phobius"/>
    </source>
</evidence>
<protein>
    <recommendedName>
        <fullName evidence="6">Gamma-interferon-inducible lysosomal thiol reductase</fullName>
    </recommendedName>
</protein>
<dbReference type="HOGENOM" id="CLU_2415563_0_0_1"/>
<dbReference type="GO" id="GO:0016671">
    <property type="term" value="F:oxidoreductase activity, acting on a sulfur group of donors, disulfide as acceptor"/>
    <property type="evidence" value="ECO:0007669"/>
    <property type="project" value="InterPro"/>
</dbReference>
<keyword evidence="3" id="KW-0812">Transmembrane</keyword>
<dbReference type="PANTHER" id="PTHR13234:SF71">
    <property type="entry name" value="GAMMA-INTERFERON-INDUCIBLE LYSOSOMAL THIOL REDUCTASE-LIKE PROTEIN"/>
    <property type="match status" value="1"/>
</dbReference>
<dbReference type="SMR" id="B3MX37"/>
<sequence length="229" mass="25888">MNFSRKLIAIIMCLVPLFVLLILFNYSFFGLPNQSTNQRAKTFPVLITVFYEALCPDSKYFLSKQMLPAFKLAASIMDVKLVPYGKATTSLSDGNLSFECQHGPTECQANVYHACAVDIIKDPLVRLEVISCMIRDNRFPQTAMRKCAKQYNFRNIYLIQKCFDSGHGLELLKLNGELTHALRPAITFIPTVTIDGSQRRQASILKDVLSEVCKVVGDTNKYRSICKKQ</sequence>
<dbReference type="Proteomes" id="UP000007801">
    <property type="component" value="Unassembled WGS sequence"/>
</dbReference>
<keyword evidence="5" id="KW-1185">Reference proteome</keyword>
<reference evidence="4 5" key="1">
    <citation type="journal article" date="2007" name="Nature">
        <title>Evolution of genes and genomes on the Drosophila phylogeny.</title>
        <authorList>
            <consortium name="Drosophila 12 Genomes Consortium"/>
            <person name="Clark A.G."/>
            <person name="Eisen M.B."/>
            <person name="Smith D.R."/>
            <person name="Bergman C.M."/>
            <person name="Oliver B."/>
            <person name="Markow T.A."/>
            <person name="Kaufman T.C."/>
            <person name="Kellis M."/>
            <person name="Gelbart W."/>
            <person name="Iyer V.N."/>
            <person name="Pollard D.A."/>
            <person name="Sackton T.B."/>
            <person name="Larracuente A.M."/>
            <person name="Singh N.D."/>
            <person name="Abad J.P."/>
            <person name="Abt D.N."/>
            <person name="Adryan B."/>
            <person name="Aguade M."/>
            <person name="Akashi H."/>
            <person name="Anderson W.W."/>
            <person name="Aquadro C.F."/>
            <person name="Ardell D.H."/>
            <person name="Arguello R."/>
            <person name="Artieri C.G."/>
            <person name="Barbash D.A."/>
            <person name="Barker D."/>
            <person name="Barsanti P."/>
            <person name="Batterham P."/>
            <person name="Batzoglou S."/>
            <person name="Begun D."/>
            <person name="Bhutkar A."/>
            <person name="Blanco E."/>
            <person name="Bosak S.A."/>
            <person name="Bradley R.K."/>
            <person name="Brand A.D."/>
            <person name="Brent M.R."/>
            <person name="Brooks A.N."/>
            <person name="Brown R.H."/>
            <person name="Butlin R.K."/>
            <person name="Caggese C."/>
            <person name="Calvi B.R."/>
            <person name="Bernardo de Carvalho A."/>
            <person name="Caspi A."/>
            <person name="Castrezana S."/>
            <person name="Celniker S.E."/>
            <person name="Chang J.L."/>
            <person name="Chapple C."/>
            <person name="Chatterji S."/>
            <person name="Chinwalla A."/>
            <person name="Civetta A."/>
            <person name="Clifton S.W."/>
            <person name="Comeron J.M."/>
            <person name="Costello J.C."/>
            <person name="Coyne J.A."/>
            <person name="Daub J."/>
            <person name="David R.G."/>
            <person name="Delcher A.L."/>
            <person name="Delehaunty K."/>
            <person name="Do C.B."/>
            <person name="Ebling H."/>
            <person name="Edwards K."/>
            <person name="Eickbush T."/>
            <person name="Evans J.D."/>
            <person name="Filipski A."/>
            <person name="Findeiss S."/>
            <person name="Freyhult E."/>
            <person name="Fulton L."/>
            <person name="Fulton R."/>
            <person name="Garcia A.C."/>
            <person name="Gardiner A."/>
            <person name="Garfield D.A."/>
            <person name="Garvin B.E."/>
            <person name="Gibson G."/>
            <person name="Gilbert D."/>
            <person name="Gnerre S."/>
            <person name="Godfrey J."/>
            <person name="Good R."/>
            <person name="Gotea V."/>
            <person name="Gravely B."/>
            <person name="Greenberg A.J."/>
            <person name="Griffiths-Jones S."/>
            <person name="Gross S."/>
            <person name="Guigo R."/>
            <person name="Gustafson E.A."/>
            <person name="Haerty W."/>
            <person name="Hahn M.W."/>
            <person name="Halligan D.L."/>
            <person name="Halpern A.L."/>
            <person name="Halter G.M."/>
            <person name="Han M.V."/>
            <person name="Heger A."/>
            <person name="Hillier L."/>
            <person name="Hinrichs A.S."/>
            <person name="Holmes I."/>
            <person name="Hoskins R.A."/>
            <person name="Hubisz M.J."/>
            <person name="Hultmark D."/>
            <person name="Huntley M.A."/>
            <person name="Jaffe D.B."/>
            <person name="Jagadeeshan S."/>
            <person name="Jeck W.R."/>
            <person name="Johnson J."/>
            <person name="Jones C.D."/>
            <person name="Jordan W.C."/>
            <person name="Karpen G.H."/>
            <person name="Kataoka E."/>
            <person name="Keightley P.D."/>
            <person name="Kheradpour P."/>
            <person name="Kirkness E.F."/>
            <person name="Koerich L.B."/>
            <person name="Kristiansen K."/>
            <person name="Kudrna D."/>
            <person name="Kulathinal R.J."/>
            <person name="Kumar S."/>
            <person name="Kwok R."/>
            <person name="Lander E."/>
            <person name="Langley C.H."/>
            <person name="Lapoint R."/>
            <person name="Lazzaro B.P."/>
            <person name="Lee S.J."/>
            <person name="Levesque L."/>
            <person name="Li R."/>
            <person name="Lin C.F."/>
            <person name="Lin M.F."/>
            <person name="Lindblad-Toh K."/>
            <person name="Llopart A."/>
            <person name="Long M."/>
            <person name="Low L."/>
            <person name="Lozovsky E."/>
            <person name="Lu J."/>
            <person name="Luo M."/>
            <person name="Machado C.A."/>
            <person name="Makalowski W."/>
            <person name="Marzo M."/>
            <person name="Matsuda M."/>
            <person name="Matzkin L."/>
            <person name="McAllister B."/>
            <person name="McBride C.S."/>
            <person name="McKernan B."/>
            <person name="McKernan K."/>
            <person name="Mendez-Lago M."/>
            <person name="Minx P."/>
            <person name="Mollenhauer M.U."/>
            <person name="Montooth K."/>
            <person name="Mount S.M."/>
            <person name="Mu X."/>
            <person name="Myers E."/>
            <person name="Negre B."/>
            <person name="Newfeld S."/>
            <person name="Nielsen R."/>
            <person name="Noor M.A."/>
            <person name="O'Grady P."/>
            <person name="Pachter L."/>
            <person name="Papaceit M."/>
            <person name="Parisi M.J."/>
            <person name="Parisi M."/>
            <person name="Parts L."/>
            <person name="Pedersen J.S."/>
            <person name="Pesole G."/>
            <person name="Phillippy A.M."/>
            <person name="Ponting C.P."/>
            <person name="Pop M."/>
            <person name="Porcelli D."/>
            <person name="Powell J.R."/>
            <person name="Prohaska S."/>
            <person name="Pruitt K."/>
            <person name="Puig M."/>
            <person name="Quesneville H."/>
            <person name="Ram K.R."/>
            <person name="Rand D."/>
            <person name="Rasmussen M.D."/>
            <person name="Reed L.K."/>
            <person name="Reenan R."/>
            <person name="Reily A."/>
            <person name="Remington K.A."/>
            <person name="Rieger T.T."/>
            <person name="Ritchie M.G."/>
            <person name="Robin C."/>
            <person name="Rogers Y.H."/>
            <person name="Rohde C."/>
            <person name="Rozas J."/>
            <person name="Rubenfield M.J."/>
            <person name="Ruiz A."/>
            <person name="Russo S."/>
            <person name="Salzberg S.L."/>
            <person name="Sanchez-Gracia A."/>
            <person name="Saranga D.J."/>
            <person name="Sato H."/>
            <person name="Schaeffer S.W."/>
            <person name="Schatz M.C."/>
            <person name="Schlenke T."/>
            <person name="Schwartz R."/>
            <person name="Segarra C."/>
            <person name="Singh R.S."/>
            <person name="Sirot L."/>
            <person name="Sirota M."/>
            <person name="Sisneros N.B."/>
            <person name="Smith C.D."/>
            <person name="Smith T.F."/>
            <person name="Spieth J."/>
            <person name="Stage D.E."/>
            <person name="Stark A."/>
            <person name="Stephan W."/>
            <person name="Strausberg R.L."/>
            <person name="Strempel S."/>
            <person name="Sturgill D."/>
            <person name="Sutton G."/>
            <person name="Sutton G.G."/>
            <person name="Tao W."/>
            <person name="Teichmann S."/>
            <person name="Tobari Y.N."/>
            <person name="Tomimura Y."/>
            <person name="Tsolas J.M."/>
            <person name="Valente V.L."/>
            <person name="Venter E."/>
            <person name="Venter J.C."/>
            <person name="Vicario S."/>
            <person name="Vieira F.G."/>
            <person name="Vilella A.J."/>
            <person name="Villasante A."/>
            <person name="Walenz B."/>
            <person name="Wang J."/>
            <person name="Wasserman M."/>
            <person name="Watts T."/>
            <person name="Wilson D."/>
            <person name="Wilson R.K."/>
            <person name="Wing R.A."/>
            <person name="Wolfner M.F."/>
            <person name="Wong A."/>
            <person name="Wong G.K."/>
            <person name="Wu C.I."/>
            <person name="Wu G."/>
            <person name="Yamamoto D."/>
            <person name="Yang H.P."/>
            <person name="Yang S.P."/>
            <person name="Yorke J.A."/>
            <person name="Yoshida K."/>
            <person name="Zdobnov E."/>
            <person name="Zhang P."/>
            <person name="Zhang Y."/>
            <person name="Zimin A.V."/>
            <person name="Baldwin J."/>
            <person name="Abdouelleil A."/>
            <person name="Abdulkadir J."/>
            <person name="Abebe A."/>
            <person name="Abera B."/>
            <person name="Abreu J."/>
            <person name="Acer S.C."/>
            <person name="Aftuck L."/>
            <person name="Alexander A."/>
            <person name="An P."/>
            <person name="Anderson E."/>
            <person name="Anderson S."/>
            <person name="Arachi H."/>
            <person name="Azer M."/>
            <person name="Bachantsang P."/>
            <person name="Barry A."/>
            <person name="Bayul T."/>
            <person name="Berlin A."/>
            <person name="Bessette D."/>
            <person name="Bloom T."/>
            <person name="Blye J."/>
            <person name="Boguslavskiy L."/>
            <person name="Bonnet C."/>
            <person name="Boukhgalter B."/>
            <person name="Bourzgui I."/>
            <person name="Brown A."/>
            <person name="Cahill P."/>
            <person name="Channer S."/>
            <person name="Cheshatsang Y."/>
            <person name="Chuda L."/>
            <person name="Citroen M."/>
            <person name="Collymore A."/>
            <person name="Cooke P."/>
            <person name="Costello M."/>
            <person name="D'Aco K."/>
            <person name="Daza R."/>
            <person name="De Haan G."/>
            <person name="DeGray S."/>
            <person name="DeMaso C."/>
            <person name="Dhargay N."/>
            <person name="Dooley K."/>
            <person name="Dooley E."/>
            <person name="Doricent M."/>
            <person name="Dorje P."/>
            <person name="Dorjee K."/>
            <person name="Dupes A."/>
            <person name="Elong R."/>
            <person name="Falk J."/>
            <person name="Farina A."/>
            <person name="Faro S."/>
            <person name="Ferguson D."/>
            <person name="Fisher S."/>
            <person name="Foley C.D."/>
            <person name="Franke A."/>
            <person name="Friedrich D."/>
            <person name="Gadbois L."/>
            <person name="Gearin G."/>
            <person name="Gearin C.R."/>
            <person name="Giannoukos G."/>
            <person name="Goode T."/>
            <person name="Graham J."/>
            <person name="Grandbois E."/>
            <person name="Grewal S."/>
            <person name="Gyaltsen K."/>
            <person name="Hafez N."/>
            <person name="Hagos B."/>
            <person name="Hall J."/>
            <person name="Henson C."/>
            <person name="Hollinger A."/>
            <person name="Honan T."/>
            <person name="Huard M.D."/>
            <person name="Hughes L."/>
            <person name="Hurhula B."/>
            <person name="Husby M.E."/>
            <person name="Kamat A."/>
            <person name="Kanga B."/>
            <person name="Kashin S."/>
            <person name="Khazanovich D."/>
            <person name="Kisner P."/>
            <person name="Lance K."/>
            <person name="Lara M."/>
            <person name="Lee W."/>
            <person name="Lennon N."/>
            <person name="Letendre F."/>
            <person name="LeVine R."/>
            <person name="Lipovsky A."/>
            <person name="Liu X."/>
            <person name="Liu J."/>
            <person name="Liu S."/>
            <person name="Lokyitsang T."/>
            <person name="Lokyitsang Y."/>
            <person name="Lubonja R."/>
            <person name="Lui A."/>
            <person name="MacDonald P."/>
            <person name="Magnisalis V."/>
            <person name="Maru K."/>
            <person name="Matthews C."/>
            <person name="McCusker W."/>
            <person name="McDonough S."/>
            <person name="Mehta T."/>
            <person name="Meldrim J."/>
            <person name="Meneus L."/>
            <person name="Mihai O."/>
            <person name="Mihalev A."/>
            <person name="Mihova T."/>
            <person name="Mittelman R."/>
            <person name="Mlenga V."/>
            <person name="Montmayeur A."/>
            <person name="Mulrain L."/>
            <person name="Navidi A."/>
            <person name="Naylor J."/>
            <person name="Negash T."/>
            <person name="Nguyen T."/>
            <person name="Nguyen N."/>
            <person name="Nicol R."/>
            <person name="Norbu C."/>
            <person name="Norbu N."/>
            <person name="Novod N."/>
            <person name="O'Neill B."/>
            <person name="Osman S."/>
            <person name="Markiewicz E."/>
            <person name="Oyono O.L."/>
            <person name="Patti C."/>
            <person name="Phunkhang P."/>
            <person name="Pierre F."/>
            <person name="Priest M."/>
            <person name="Raghuraman S."/>
            <person name="Rege F."/>
            <person name="Reyes R."/>
            <person name="Rise C."/>
            <person name="Rogov P."/>
            <person name="Ross K."/>
            <person name="Ryan E."/>
            <person name="Settipalli S."/>
            <person name="Shea T."/>
            <person name="Sherpa N."/>
            <person name="Shi L."/>
            <person name="Shih D."/>
            <person name="Sparrow T."/>
            <person name="Spaulding J."/>
            <person name="Stalker J."/>
            <person name="Stange-Thomann N."/>
            <person name="Stavropoulos S."/>
            <person name="Stone C."/>
            <person name="Strader C."/>
            <person name="Tesfaye S."/>
            <person name="Thomson T."/>
            <person name="Thoulutsang Y."/>
            <person name="Thoulutsang D."/>
            <person name="Topham K."/>
            <person name="Topping I."/>
            <person name="Tsamla T."/>
            <person name="Vassiliev H."/>
            <person name="Vo A."/>
            <person name="Wangchuk T."/>
            <person name="Wangdi T."/>
            <person name="Weiand M."/>
            <person name="Wilkinson J."/>
            <person name="Wilson A."/>
            <person name="Yadav S."/>
            <person name="Young G."/>
            <person name="Yu Q."/>
            <person name="Zembek L."/>
            <person name="Zhong D."/>
            <person name="Zimmer A."/>
            <person name="Zwirko Z."/>
            <person name="Jaffe D.B."/>
            <person name="Alvarez P."/>
            <person name="Brockman W."/>
            <person name="Butler J."/>
            <person name="Chin C."/>
            <person name="Gnerre S."/>
            <person name="Grabherr M."/>
            <person name="Kleber M."/>
            <person name="Mauceli E."/>
            <person name="MacCallum I."/>
        </authorList>
    </citation>
    <scope>NUCLEOTIDE SEQUENCE [LARGE SCALE GENOMIC DNA]</scope>
    <source>
        <strain evidence="5">Tucson 14024-0371.13</strain>
    </source>
</reference>
<dbReference type="AlphaFoldDB" id="B3MX37"/>
<name>B3MX37_DROAN</name>
<dbReference type="InParanoid" id="B3MX37"/>
<dbReference type="EMBL" id="CH902628">
    <property type="protein sequence ID" value="EDV34893.2"/>
    <property type="molecule type" value="Genomic_DNA"/>
</dbReference>
<dbReference type="FunCoup" id="B3MX37">
    <property type="interactions" value="28"/>
</dbReference>
<gene>
    <name evidence="4" type="primary">Dana\GF19859</name>
    <name evidence="4" type="synonym">dana_GLEANR_22265</name>
    <name evidence="4" type="ORF">GF19859</name>
</gene>
<dbReference type="InterPro" id="IPR004911">
    <property type="entry name" value="Interferon-induced_GILT"/>
</dbReference>
<evidence type="ECO:0008006" key="6">
    <source>
        <dbReference type="Google" id="ProtNLM"/>
    </source>
</evidence>
<comment type="similarity">
    <text evidence="1">Belongs to the GILT family.</text>
</comment>
<dbReference type="PANTHER" id="PTHR13234">
    <property type="entry name" value="GAMMA-INTERFERON INDUCIBLE LYSOSOMAL THIOL REDUCTASE GILT"/>
    <property type="match status" value="1"/>
</dbReference>
<evidence type="ECO:0000256" key="2">
    <source>
        <dbReference type="ARBA" id="ARBA00023180"/>
    </source>
</evidence>
<accession>B3MX37</accession>
<dbReference type="OrthoDB" id="958254at2759"/>
<organism evidence="4 5">
    <name type="scientific">Drosophila ananassae</name>
    <name type="common">Fruit fly</name>
    <dbReference type="NCBI Taxonomy" id="7217"/>
    <lineage>
        <taxon>Eukaryota</taxon>
        <taxon>Metazoa</taxon>
        <taxon>Ecdysozoa</taxon>
        <taxon>Arthropoda</taxon>
        <taxon>Hexapoda</taxon>
        <taxon>Insecta</taxon>
        <taxon>Pterygota</taxon>
        <taxon>Neoptera</taxon>
        <taxon>Endopterygota</taxon>
        <taxon>Diptera</taxon>
        <taxon>Brachycera</taxon>
        <taxon>Muscomorpha</taxon>
        <taxon>Ephydroidea</taxon>
        <taxon>Drosophilidae</taxon>
        <taxon>Drosophila</taxon>
        <taxon>Sophophora</taxon>
    </lineage>
</organism>
<evidence type="ECO:0000313" key="5">
    <source>
        <dbReference type="Proteomes" id="UP000007801"/>
    </source>
</evidence>
<evidence type="ECO:0000313" key="4">
    <source>
        <dbReference type="EMBL" id="EDV34893.2"/>
    </source>
</evidence>
<keyword evidence="2" id="KW-0325">Glycoprotein</keyword>
<keyword evidence="3" id="KW-1133">Transmembrane helix</keyword>
<evidence type="ECO:0000256" key="1">
    <source>
        <dbReference type="ARBA" id="ARBA00005679"/>
    </source>
</evidence>